<dbReference type="AlphaFoldDB" id="A0A2P1PXP0"/>
<evidence type="ECO:0000313" key="2">
    <source>
        <dbReference type="Proteomes" id="UP000241074"/>
    </source>
</evidence>
<name>A0A2P1PXP0_9GAMM</name>
<sequence>MIEGLQHSFPPDAVELALDDPARARAEIAARRSDILALFQRRRGLLAEHFGALVADAWDRAESALCLSLARLAIRHGRFGRDYHHYHNEEHALEILDRRIERVMRELGIRALGGLDWVALTLFATCHDLRQRELVDSGHPVGSNEAASIAETERILDRCGFDRQRDHELYVALEIMIAGSTFDARPTPVDRSTFNTAEVVTTTGPLAPHLAREIERINPAWRHEPSLDRAIRLALIASDLDTANVGESFVELSDSGARLAGEREMRAGRVIESAEAGPTLLSFLTTGQERYFFELHRFCSDVGERVFGPGKAANADKVRQISVLLRERFKDRPAGSFTGRDVLDAQHELVWQLA</sequence>
<accession>A0A2P1PXP0</accession>
<dbReference type="OrthoDB" id="6194357at2"/>
<evidence type="ECO:0000313" key="1">
    <source>
        <dbReference type="EMBL" id="AVP99605.1"/>
    </source>
</evidence>
<reference evidence="1 2" key="2">
    <citation type="submission" date="2018-03" db="EMBL/GenBank/DDBJ databases">
        <authorList>
            <person name="Keele B.F."/>
        </authorList>
    </citation>
    <scope>NUCLEOTIDE SEQUENCE [LARGE SCALE GENOMIC DNA]</scope>
    <source>
        <strain evidence="1 2">D13</strain>
    </source>
</reference>
<dbReference type="Proteomes" id="UP000241074">
    <property type="component" value="Chromosome"/>
</dbReference>
<proteinExistence type="predicted"/>
<keyword evidence="2" id="KW-1185">Reference proteome</keyword>
<reference evidence="1 2" key="1">
    <citation type="submission" date="2018-03" db="EMBL/GenBank/DDBJ databases">
        <title>Ahniella affigens gen. nov., sp. nov., a gammaproteobacterium isolated from sandy soil near a stream.</title>
        <authorList>
            <person name="Ko Y."/>
            <person name="Kim J.-H."/>
        </authorList>
    </citation>
    <scope>NUCLEOTIDE SEQUENCE [LARGE SCALE GENOMIC DNA]</scope>
    <source>
        <strain evidence="1 2">D13</strain>
    </source>
</reference>
<organism evidence="1 2">
    <name type="scientific">Ahniella affigens</name>
    <dbReference type="NCBI Taxonomy" id="2021234"/>
    <lineage>
        <taxon>Bacteria</taxon>
        <taxon>Pseudomonadati</taxon>
        <taxon>Pseudomonadota</taxon>
        <taxon>Gammaproteobacteria</taxon>
        <taxon>Lysobacterales</taxon>
        <taxon>Rhodanobacteraceae</taxon>
        <taxon>Ahniella</taxon>
    </lineage>
</organism>
<dbReference type="EMBL" id="CP027860">
    <property type="protein sequence ID" value="AVP99605.1"/>
    <property type="molecule type" value="Genomic_DNA"/>
</dbReference>
<protein>
    <submittedName>
        <fullName evidence="1">Uncharacterized protein</fullName>
    </submittedName>
</protein>
<dbReference type="RefSeq" id="WP_106893522.1">
    <property type="nucleotide sequence ID" value="NZ_CP027860.1"/>
</dbReference>
<gene>
    <name evidence="1" type="ORF">C7S18_21575</name>
</gene>
<dbReference type="KEGG" id="xba:C7S18_21575"/>